<dbReference type="SMART" id="SM00494">
    <property type="entry name" value="ChtBD2"/>
    <property type="match status" value="1"/>
</dbReference>
<evidence type="ECO:0000313" key="4">
    <source>
        <dbReference type="Proteomes" id="UP000204293"/>
    </source>
</evidence>
<dbReference type="OrthoDB" id="24819at10239"/>
<dbReference type="KEGG" id="vg:30685012"/>
<accession>A0A1L5JGH3</accession>
<dbReference type="InterPro" id="IPR036508">
    <property type="entry name" value="Chitin-bd_dom_sf"/>
</dbReference>
<evidence type="ECO:0000256" key="1">
    <source>
        <dbReference type="SAM" id="Phobius"/>
    </source>
</evidence>
<keyword evidence="1" id="KW-0472">Membrane</keyword>
<sequence length="98" mass="11170">MDLLNFSTLIFVTIIVIKIIIYHGVKKLQKQTWFMERLCVNGYYGPVADPFECDAYYLCPEGVKLYCGVQEQFDGDEGRCVGDNEVGCYSVAARRLLD</sequence>
<keyword evidence="1" id="KW-0812">Transmembrane</keyword>
<protein>
    <submittedName>
        <fullName evidence="3">ChtB1</fullName>
    </submittedName>
</protein>
<organism evidence="3 4">
    <name type="scientific">Plodia interpunctella granulovirus</name>
    <dbReference type="NCBI Taxonomy" id="262175"/>
    <lineage>
        <taxon>Viruses</taxon>
        <taxon>Viruses incertae sedis</taxon>
        <taxon>Naldaviricetes</taxon>
        <taxon>Lefavirales</taxon>
        <taxon>Baculoviridae</taxon>
        <taxon>Betabaculovirus</taxon>
        <taxon>Betabaculovirus plinterpunctellae</taxon>
    </lineage>
</organism>
<dbReference type="GO" id="GO:0005576">
    <property type="term" value="C:extracellular region"/>
    <property type="evidence" value="ECO:0007669"/>
    <property type="project" value="InterPro"/>
</dbReference>
<dbReference type="InterPro" id="IPR002557">
    <property type="entry name" value="Chitin-bd_dom"/>
</dbReference>
<feature type="transmembrane region" description="Helical" evidence="1">
    <location>
        <begin position="6"/>
        <end position="25"/>
    </location>
</feature>
<dbReference type="Proteomes" id="UP000204293">
    <property type="component" value="Segment"/>
</dbReference>
<dbReference type="PROSITE" id="PS50940">
    <property type="entry name" value="CHIT_BIND_II"/>
    <property type="match status" value="1"/>
</dbReference>
<dbReference type="GO" id="GO:0008061">
    <property type="term" value="F:chitin binding"/>
    <property type="evidence" value="ECO:0007669"/>
    <property type="project" value="InterPro"/>
</dbReference>
<dbReference type="EMBL" id="KX151395">
    <property type="protein sequence ID" value="APO13892.1"/>
    <property type="molecule type" value="Genomic_DNA"/>
</dbReference>
<dbReference type="SUPFAM" id="SSF57625">
    <property type="entry name" value="Invertebrate chitin-binding proteins"/>
    <property type="match status" value="1"/>
</dbReference>
<reference evidence="3 4" key="1">
    <citation type="submission" date="2016-04" db="EMBL/GenBank/DDBJ databases">
        <title>Sequence analysis of the Plodia interpunctella granulovirus genome: Discovery of an unusual inhibitor-of-apoptosis (IAP) gene.</title>
        <authorList>
            <person name="Harrison R.L."/>
            <person name="Rowley D.L."/>
            <person name="Funk C.J."/>
        </authorList>
    </citation>
    <scope>NUCLEOTIDE SEQUENCE [LARGE SCALE GENOMIC DNA]</scope>
    <source>
        <strain evidence="3">Cambridge</strain>
    </source>
</reference>
<evidence type="ECO:0000313" key="3">
    <source>
        <dbReference type="EMBL" id="APO13892.1"/>
    </source>
</evidence>
<feature type="domain" description="Chitin-binding type-2" evidence="2">
    <location>
        <begin position="36"/>
        <end position="90"/>
    </location>
</feature>
<dbReference type="RefSeq" id="YP_009330140.1">
    <property type="nucleotide sequence ID" value="NC_032255.1"/>
</dbReference>
<dbReference type="GeneID" id="30685012"/>
<evidence type="ECO:0000259" key="2">
    <source>
        <dbReference type="PROSITE" id="PS50940"/>
    </source>
</evidence>
<name>A0A1L5JGH3_9BBAC</name>
<proteinExistence type="predicted"/>
<keyword evidence="4" id="KW-1185">Reference proteome</keyword>
<keyword evidence="1" id="KW-1133">Transmembrane helix</keyword>